<evidence type="ECO:0000313" key="2">
    <source>
        <dbReference type="Proteomes" id="UP000326857"/>
    </source>
</evidence>
<dbReference type="AlphaFoldDB" id="A0A5E7YNU7"/>
<dbReference type="Proteomes" id="UP000326857">
    <property type="component" value="Unassembled WGS sequence"/>
</dbReference>
<dbReference type="EMBL" id="CABVLI010000033">
    <property type="protein sequence ID" value="VVT08249.1"/>
    <property type="molecule type" value="Genomic_DNA"/>
</dbReference>
<name>A0A5E7YNU7_9SPHN</name>
<reference evidence="1 2" key="1">
    <citation type="submission" date="2019-09" db="EMBL/GenBank/DDBJ databases">
        <authorList>
            <person name="Dittami M. S."/>
        </authorList>
    </citation>
    <scope>NUCLEOTIDE SEQUENCE [LARGE SCALE GENOMIC DNA]</scope>
    <source>
        <strain evidence="1">SPHINGO391</strain>
    </source>
</reference>
<sequence length="75" mass="8404">MRHDREILEYTVEYDKGGAYVLPNALVSVASGRLDIDRSANPLKLRLDRQGGPFSLEIMDRSDAPSHTFERVNGS</sequence>
<evidence type="ECO:0000313" key="1">
    <source>
        <dbReference type="EMBL" id="VVT08249.1"/>
    </source>
</evidence>
<accession>A0A5E7YNU7</accession>
<protein>
    <submittedName>
        <fullName evidence="1">Uncharacterized protein</fullName>
    </submittedName>
</protein>
<organism evidence="1 2">
    <name type="scientific">Sphingomonas aurantiaca</name>
    <dbReference type="NCBI Taxonomy" id="185949"/>
    <lineage>
        <taxon>Bacteria</taxon>
        <taxon>Pseudomonadati</taxon>
        <taxon>Pseudomonadota</taxon>
        <taxon>Alphaproteobacteria</taxon>
        <taxon>Sphingomonadales</taxon>
        <taxon>Sphingomonadaceae</taxon>
        <taxon>Sphingomonas</taxon>
    </lineage>
</organism>
<gene>
    <name evidence="1" type="ORF">SPHINGO391_390162</name>
</gene>
<proteinExistence type="predicted"/>